<evidence type="ECO:0000313" key="1">
    <source>
        <dbReference type="EMBL" id="HIS36716.1"/>
    </source>
</evidence>
<dbReference type="EMBL" id="DVIU01000174">
    <property type="protein sequence ID" value="HIS36716.1"/>
    <property type="molecule type" value="Genomic_DNA"/>
</dbReference>
<sequence>MENLELQENGYIMSSIDEYFEILDQEAQKRSKMVAKSLTKYLKRVHSETKFDKLKASAVN</sequence>
<evidence type="ECO:0000313" key="2">
    <source>
        <dbReference type="Proteomes" id="UP000823928"/>
    </source>
</evidence>
<protein>
    <submittedName>
        <fullName evidence="1">Uncharacterized protein</fullName>
    </submittedName>
</protein>
<name>A0A9D1EZC5_9BACT</name>
<gene>
    <name evidence="1" type="ORF">IAC10_08830</name>
</gene>
<proteinExistence type="predicted"/>
<reference evidence="1" key="1">
    <citation type="submission" date="2020-10" db="EMBL/GenBank/DDBJ databases">
        <authorList>
            <person name="Gilroy R."/>
        </authorList>
    </citation>
    <scope>NUCLEOTIDE SEQUENCE</scope>
    <source>
        <strain evidence="1">6276</strain>
    </source>
</reference>
<organism evidence="1 2">
    <name type="scientific">Candidatus Scatousia excrementigallinarum</name>
    <dbReference type="NCBI Taxonomy" id="2840935"/>
    <lineage>
        <taxon>Bacteria</taxon>
        <taxon>Candidatus Scatousia</taxon>
    </lineage>
</organism>
<dbReference type="Proteomes" id="UP000823928">
    <property type="component" value="Unassembled WGS sequence"/>
</dbReference>
<comment type="caution">
    <text evidence="1">The sequence shown here is derived from an EMBL/GenBank/DDBJ whole genome shotgun (WGS) entry which is preliminary data.</text>
</comment>
<accession>A0A9D1EZC5</accession>
<reference evidence="1" key="2">
    <citation type="journal article" date="2021" name="PeerJ">
        <title>Extensive microbial diversity within the chicken gut microbiome revealed by metagenomics and culture.</title>
        <authorList>
            <person name="Gilroy R."/>
            <person name="Ravi A."/>
            <person name="Getino M."/>
            <person name="Pursley I."/>
            <person name="Horton D.L."/>
            <person name="Alikhan N.F."/>
            <person name="Baker D."/>
            <person name="Gharbi K."/>
            <person name="Hall N."/>
            <person name="Watson M."/>
            <person name="Adriaenssens E.M."/>
            <person name="Foster-Nyarko E."/>
            <person name="Jarju S."/>
            <person name="Secka A."/>
            <person name="Antonio M."/>
            <person name="Oren A."/>
            <person name="Chaudhuri R.R."/>
            <person name="La Ragione R."/>
            <person name="Hildebrand F."/>
            <person name="Pallen M.J."/>
        </authorList>
    </citation>
    <scope>NUCLEOTIDE SEQUENCE</scope>
    <source>
        <strain evidence="1">6276</strain>
    </source>
</reference>
<dbReference type="AlphaFoldDB" id="A0A9D1EZC5"/>